<dbReference type="STRING" id="1141098.A0A1Y2EE92"/>
<dbReference type="PANTHER" id="PTHR31465">
    <property type="entry name" value="PROTEIN RTA1-RELATED"/>
    <property type="match status" value="1"/>
</dbReference>
<dbReference type="InParanoid" id="A0A1Y2EE92"/>
<evidence type="ECO:0000256" key="5">
    <source>
        <dbReference type="SAM" id="Phobius"/>
    </source>
</evidence>
<evidence type="ECO:0000313" key="7">
    <source>
        <dbReference type="Proteomes" id="UP000193689"/>
    </source>
</evidence>
<feature type="transmembrane region" description="Helical" evidence="5">
    <location>
        <begin position="37"/>
        <end position="58"/>
    </location>
</feature>
<reference evidence="6 7" key="1">
    <citation type="submission" date="2016-07" db="EMBL/GenBank/DDBJ databases">
        <title>Pervasive Adenine N6-methylation of Active Genes in Fungi.</title>
        <authorList>
            <consortium name="DOE Joint Genome Institute"/>
            <person name="Mondo S.J."/>
            <person name="Dannebaum R.O."/>
            <person name="Kuo R.C."/>
            <person name="Labutti K."/>
            <person name="Haridas S."/>
            <person name="Kuo A."/>
            <person name="Salamov A."/>
            <person name="Ahrendt S.R."/>
            <person name="Lipzen A."/>
            <person name="Sullivan W."/>
            <person name="Andreopoulos W.B."/>
            <person name="Clum A."/>
            <person name="Lindquist E."/>
            <person name="Daum C."/>
            <person name="Ramamoorthy G.K."/>
            <person name="Gryganskyi A."/>
            <person name="Culley D."/>
            <person name="Magnuson J.K."/>
            <person name="James T.Y."/>
            <person name="O'Malley M.A."/>
            <person name="Stajich J.E."/>
            <person name="Spatafora J.W."/>
            <person name="Visel A."/>
            <person name="Grigoriev I.V."/>
        </authorList>
    </citation>
    <scope>NUCLEOTIDE SEQUENCE [LARGE SCALE GENOMIC DNA]</scope>
    <source>
        <strain evidence="6 7">CBS 129021</strain>
    </source>
</reference>
<keyword evidence="3 5" id="KW-1133">Transmembrane helix</keyword>
<dbReference type="AlphaFoldDB" id="A0A1Y2EE92"/>
<evidence type="ECO:0000256" key="2">
    <source>
        <dbReference type="ARBA" id="ARBA00022692"/>
    </source>
</evidence>
<dbReference type="OrthoDB" id="3358017at2759"/>
<gene>
    <name evidence="6" type="ORF">BCR38DRAFT_303520</name>
</gene>
<name>A0A1Y2EE92_9PEZI</name>
<dbReference type="InterPro" id="IPR007568">
    <property type="entry name" value="RTA1"/>
</dbReference>
<sequence>PRSYYVYAPSQPAAIVMCAVYGINSIVAVYRTVLTRAWIWLVMILALLMECLGHGVRVMSAANVTNRNEYIAQFILIILAPVLMAGIIYVVFGRLVSLVVPARARTTKLLWVPPCWITPIFVGVDIVALLLQLIGAVLVAGTEPNDSNAQHKLDLGKKIALAGISIQIMGFGLFSIVAARFYFTSKQFAADLESRLLKADERQKTATLEGSSRKFNPNWRTILFTVNASCALILVRSVYREIEFAEGKGGHVQQYEWFFYIFDALPIALAAILYNIIFPGSYLPYMGFRAPKD</sequence>
<feature type="transmembrane region" description="Helical" evidence="5">
    <location>
        <begin position="116"/>
        <end position="139"/>
    </location>
</feature>
<protein>
    <submittedName>
        <fullName evidence="6">RTA-like protein</fullName>
    </submittedName>
</protein>
<evidence type="ECO:0000256" key="3">
    <source>
        <dbReference type="ARBA" id="ARBA00022989"/>
    </source>
</evidence>
<comment type="subcellular location">
    <subcellularLocation>
        <location evidence="1">Membrane</location>
        <topology evidence="1">Multi-pass membrane protein</topology>
    </subcellularLocation>
</comment>
<dbReference type="EMBL" id="MCFJ01000002">
    <property type="protein sequence ID" value="ORY69901.1"/>
    <property type="molecule type" value="Genomic_DNA"/>
</dbReference>
<feature type="transmembrane region" description="Helical" evidence="5">
    <location>
        <begin position="70"/>
        <end position="96"/>
    </location>
</feature>
<feature type="non-terminal residue" evidence="6">
    <location>
        <position position="1"/>
    </location>
</feature>
<feature type="transmembrane region" description="Helical" evidence="5">
    <location>
        <begin position="257"/>
        <end position="277"/>
    </location>
</feature>
<organism evidence="6 7">
    <name type="scientific">Pseudomassariella vexata</name>
    <dbReference type="NCBI Taxonomy" id="1141098"/>
    <lineage>
        <taxon>Eukaryota</taxon>
        <taxon>Fungi</taxon>
        <taxon>Dikarya</taxon>
        <taxon>Ascomycota</taxon>
        <taxon>Pezizomycotina</taxon>
        <taxon>Sordariomycetes</taxon>
        <taxon>Xylariomycetidae</taxon>
        <taxon>Amphisphaeriales</taxon>
        <taxon>Pseudomassariaceae</taxon>
        <taxon>Pseudomassariella</taxon>
    </lineage>
</organism>
<keyword evidence="2 5" id="KW-0812">Transmembrane</keyword>
<dbReference type="Proteomes" id="UP000193689">
    <property type="component" value="Unassembled WGS sequence"/>
</dbReference>
<accession>A0A1Y2EE92</accession>
<dbReference type="GeneID" id="63770794"/>
<feature type="transmembrane region" description="Helical" evidence="5">
    <location>
        <begin position="159"/>
        <end position="183"/>
    </location>
</feature>
<keyword evidence="4 5" id="KW-0472">Membrane</keyword>
<keyword evidence="7" id="KW-1185">Reference proteome</keyword>
<comment type="caution">
    <text evidence="6">The sequence shown here is derived from an EMBL/GenBank/DDBJ whole genome shotgun (WGS) entry which is preliminary data.</text>
</comment>
<dbReference type="RefSeq" id="XP_040719851.1">
    <property type="nucleotide sequence ID" value="XM_040854582.1"/>
</dbReference>
<evidence type="ECO:0000256" key="1">
    <source>
        <dbReference type="ARBA" id="ARBA00004141"/>
    </source>
</evidence>
<evidence type="ECO:0000313" key="6">
    <source>
        <dbReference type="EMBL" id="ORY69901.1"/>
    </source>
</evidence>
<proteinExistence type="predicted"/>
<dbReference type="Pfam" id="PF04479">
    <property type="entry name" value="RTA1"/>
    <property type="match status" value="1"/>
</dbReference>
<feature type="non-terminal residue" evidence="6">
    <location>
        <position position="293"/>
    </location>
</feature>
<dbReference type="PANTHER" id="PTHR31465:SF28">
    <property type="entry name" value="DOMAIN PROTEIN, PUTATIVE-RELATED"/>
    <property type="match status" value="1"/>
</dbReference>
<dbReference type="GO" id="GO:0016020">
    <property type="term" value="C:membrane"/>
    <property type="evidence" value="ECO:0007669"/>
    <property type="project" value="UniProtKB-SubCell"/>
</dbReference>
<feature type="transmembrane region" description="Helical" evidence="5">
    <location>
        <begin position="12"/>
        <end position="31"/>
    </location>
</feature>
<evidence type="ECO:0000256" key="4">
    <source>
        <dbReference type="ARBA" id="ARBA00023136"/>
    </source>
</evidence>